<organism evidence="17 18">
    <name type="scientific">Saitozyma podzolica</name>
    <dbReference type="NCBI Taxonomy" id="1890683"/>
    <lineage>
        <taxon>Eukaryota</taxon>
        <taxon>Fungi</taxon>
        <taxon>Dikarya</taxon>
        <taxon>Basidiomycota</taxon>
        <taxon>Agaricomycotina</taxon>
        <taxon>Tremellomycetes</taxon>
        <taxon>Tremellales</taxon>
        <taxon>Trimorphomycetaceae</taxon>
        <taxon>Saitozyma</taxon>
    </lineage>
</organism>
<comment type="catalytic activity">
    <reaction evidence="1">
        <text>(7,8-dihydropterin-6-yl)methyl diphosphate + 4-aminobenzoate = 7,8-dihydropteroate + diphosphate</text>
        <dbReference type="Rhea" id="RHEA:19949"/>
        <dbReference type="ChEBI" id="CHEBI:17836"/>
        <dbReference type="ChEBI" id="CHEBI:17839"/>
        <dbReference type="ChEBI" id="CHEBI:33019"/>
        <dbReference type="ChEBI" id="CHEBI:72950"/>
        <dbReference type="EC" id="2.5.1.15"/>
    </reaction>
</comment>
<dbReference type="SMART" id="SM00905">
    <property type="entry name" value="FolB"/>
    <property type="match status" value="1"/>
</dbReference>
<dbReference type="CDD" id="cd00739">
    <property type="entry name" value="DHPS"/>
    <property type="match status" value="1"/>
</dbReference>
<evidence type="ECO:0000256" key="5">
    <source>
        <dbReference type="ARBA" id="ARBA00005051"/>
    </source>
</evidence>
<dbReference type="InterPro" id="IPR006157">
    <property type="entry name" value="FolB_dom"/>
</dbReference>
<keyword evidence="8" id="KW-0808">Transferase</keyword>
<dbReference type="Gene3D" id="3.30.1130.10">
    <property type="match status" value="1"/>
</dbReference>
<comment type="similarity">
    <text evidence="7">In the C-terminal section; belongs to the DHPS family.</text>
</comment>
<comment type="cofactor">
    <cofactor evidence="3">
        <name>Mg(2+)</name>
        <dbReference type="ChEBI" id="CHEBI:18420"/>
    </cofactor>
</comment>
<dbReference type="PANTHER" id="PTHR20941:SF1">
    <property type="entry name" value="FOLIC ACID SYNTHESIS PROTEIN FOL1"/>
    <property type="match status" value="1"/>
</dbReference>
<dbReference type="SUPFAM" id="SSF55083">
    <property type="entry name" value="6-hydroxymethyl-7,8-dihydropterin pyrophosphokinase, HPPK"/>
    <property type="match status" value="1"/>
</dbReference>
<keyword evidence="18" id="KW-1185">Reference proteome</keyword>
<dbReference type="Gene3D" id="3.20.20.20">
    <property type="entry name" value="Dihydropteroate synthase-like"/>
    <property type="match status" value="1"/>
</dbReference>
<evidence type="ECO:0000256" key="1">
    <source>
        <dbReference type="ARBA" id="ARBA00000012"/>
    </source>
</evidence>
<dbReference type="PROSITE" id="PS00794">
    <property type="entry name" value="HPPK"/>
    <property type="match status" value="1"/>
</dbReference>
<dbReference type="GO" id="GO:0003848">
    <property type="term" value="F:2-amino-4-hydroxy-6-hydroxymethyldihydropteridine diphosphokinase activity"/>
    <property type="evidence" value="ECO:0007669"/>
    <property type="project" value="UniProtKB-EC"/>
</dbReference>
<dbReference type="GO" id="GO:0005740">
    <property type="term" value="C:mitochondrial envelope"/>
    <property type="evidence" value="ECO:0007669"/>
    <property type="project" value="TreeGrafter"/>
</dbReference>
<keyword evidence="15" id="KW-0511">Multifunctional enzyme</keyword>
<evidence type="ECO:0000256" key="2">
    <source>
        <dbReference type="ARBA" id="ARBA00000198"/>
    </source>
</evidence>
<protein>
    <submittedName>
        <fullName evidence="17">Trifunctional dihydropteroate synthetase</fullName>
    </submittedName>
</protein>
<dbReference type="Pfam" id="PF02152">
    <property type="entry name" value="FolB"/>
    <property type="match status" value="1"/>
</dbReference>
<evidence type="ECO:0000256" key="14">
    <source>
        <dbReference type="ARBA" id="ARBA00022909"/>
    </source>
</evidence>
<dbReference type="PROSITE" id="PS00792">
    <property type="entry name" value="DHPS_1"/>
    <property type="match status" value="1"/>
</dbReference>
<dbReference type="SUPFAM" id="SSF51717">
    <property type="entry name" value="Dihydropteroate synthetase-like"/>
    <property type="match status" value="1"/>
</dbReference>
<feature type="domain" description="Pterin-binding" evidence="16">
    <location>
        <begin position="468"/>
        <end position="736"/>
    </location>
</feature>
<dbReference type="UniPathway" id="UPA00077">
    <property type="reaction ID" value="UER00155"/>
</dbReference>
<dbReference type="GO" id="GO:0046656">
    <property type="term" value="P:folic acid biosynthetic process"/>
    <property type="evidence" value="ECO:0007669"/>
    <property type="project" value="UniProtKB-KW"/>
</dbReference>
<dbReference type="GO" id="GO:0004156">
    <property type="term" value="F:dihydropteroate synthase activity"/>
    <property type="evidence" value="ECO:0007669"/>
    <property type="project" value="UniProtKB-EC"/>
</dbReference>
<dbReference type="EMBL" id="RSCD01000018">
    <property type="protein sequence ID" value="RSH87120.1"/>
    <property type="molecule type" value="Genomic_DNA"/>
</dbReference>
<evidence type="ECO:0000259" key="16">
    <source>
        <dbReference type="PROSITE" id="PS50972"/>
    </source>
</evidence>
<evidence type="ECO:0000256" key="6">
    <source>
        <dbReference type="ARBA" id="ARBA00009640"/>
    </source>
</evidence>
<dbReference type="PROSITE" id="PS50972">
    <property type="entry name" value="PTERIN_BINDING"/>
    <property type="match status" value="1"/>
</dbReference>
<dbReference type="InterPro" id="IPR011005">
    <property type="entry name" value="Dihydropteroate_synth-like_sf"/>
</dbReference>
<comment type="pathway">
    <text evidence="5">Cofactor biosynthesis; tetrahydrofolate biosynthesis; 2-amino-4-hydroxy-6-hydroxymethyl-7,8-dihydropteridine diphosphate from 7,8-dihydroneopterin triphosphate: step 4/4.</text>
</comment>
<evidence type="ECO:0000256" key="7">
    <source>
        <dbReference type="ARBA" id="ARBA00009951"/>
    </source>
</evidence>
<gene>
    <name evidence="17" type="primary">FOL1</name>
    <name evidence="17" type="ORF">EHS25_003609</name>
</gene>
<evidence type="ECO:0000256" key="9">
    <source>
        <dbReference type="ARBA" id="ARBA00022723"/>
    </source>
</evidence>
<evidence type="ECO:0000256" key="13">
    <source>
        <dbReference type="ARBA" id="ARBA00022842"/>
    </source>
</evidence>
<comment type="pathway">
    <text evidence="4">Cofactor biosynthesis; tetrahydrofolate biosynthesis; 7,8-dihydrofolate from 2-amino-4-hydroxy-6-hydroxymethyl-7,8-dihydropteridine diphosphate and 4-aminobenzoate: step 1/2.</text>
</comment>
<dbReference type="Gene3D" id="3.30.70.560">
    <property type="entry name" value="7,8-Dihydro-6-hydroxymethylpterin-pyrophosphokinase HPPK"/>
    <property type="match status" value="1"/>
</dbReference>
<dbReference type="CDD" id="cd00483">
    <property type="entry name" value="HPPK"/>
    <property type="match status" value="1"/>
</dbReference>
<dbReference type="NCBIfam" id="TIGR01498">
    <property type="entry name" value="folK"/>
    <property type="match status" value="1"/>
</dbReference>
<evidence type="ECO:0000256" key="15">
    <source>
        <dbReference type="ARBA" id="ARBA00023268"/>
    </source>
</evidence>
<dbReference type="PANTHER" id="PTHR20941">
    <property type="entry name" value="FOLATE SYNTHESIS PROTEINS"/>
    <property type="match status" value="1"/>
</dbReference>
<dbReference type="GO" id="GO:0004150">
    <property type="term" value="F:dihydroneopterin aldolase activity"/>
    <property type="evidence" value="ECO:0007669"/>
    <property type="project" value="InterPro"/>
</dbReference>
<dbReference type="AlphaFoldDB" id="A0A427Y7Q8"/>
<dbReference type="Pfam" id="PF00809">
    <property type="entry name" value="Pterin_bind"/>
    <property type="match status" value="1"/>
</dbReference>
<evidence type="ECO:0000313" key="18">
    <source>
        <dbReference type="Proteomes" id="UP000279259"/>
    </source>
</evidence>
<keyword evidence="9" id="KW-0479">Metal-binding</keyword>
<keyword evidence="13" id="KW-0460">Magnesium</keyword>
<dbReference type="InterPro" id="IPR035907">
    <property type="entry name" value="Hppk_sf"/>
</dbReference>
<evidence type="ECO:0000313" key="17">
    <source>
        <dbReference type="EMBL" id="RSH87120.1"/>
    </source>
</evidence>
<dbReference type="GO" id="GO:0046872">
    <property type="term" value="F:metal ion binding"/>
    <property type="evidence" value="ECO:0007669"/>
    <property type="project" value="UniProtKB-KW"/>
</dbReference>
<dbReference type="GO" id="GO:0005524">
    <property type="term" value="F:ATP binding"/>
    <property type="evidence" value="ECO:0007669"/>
    <property type="project" value="UniProtKB-KW"/>
</dbReference>
<keyword evidence="11" id="KW-0418">Kinase</keyword>
<dbReference type="Proteomes" id="UP000279259">
    <property type="component" value="Unassembled WGS sequence"/>
</dbReference>
<dbReference type="Pfam" id="PF01288">
    <property type="entry name" value="HPPK"/>
    <property type="match status" value="1"/>
</dbReference>
<keyword evidence="10" id="KW-0547">Nucleotide-binding</keyword>
<evidence type="ECO:0000256" key="12">
    <source>
        <dbReference type="ARBA" id="ARBA00022840"/>
    </source>
</evidence>
<dbReference type="SUPFAM" id="SSF55620">
    <property type="entry name" value="Tetrahydrobiopterin biosynthesis enzymes-like"/>
    <property type="match status" value="1"/>
</dbReference>
<dbReference type="InterPro" id="IPR043133">
    <property type="entry name" value="GTP-CH-I_C/QueF"/>
</dbReference>
<accession>A0A427Y7Q8</accession>
<proteinExistence type="inferred from homology"/>
<dbReference type="InterPro" id="IPR000550">
    <property type="entry name" value="Hppk"/>
</dbReference>
<evidence type="ECO:0000256" key="8">
    <source>
        <dbReference type="ARBA" id="ARBA00022679"/>
    </source>
</evidence>
<dbReference type="GO" id="GO:0046654">
    <property type="term" value="P:tetrahydrofolate biosynthetic process"/>
    <property type="evidence" value="ECO:0007669"/>
    <property type="project" value="UniProtKB-UniPathway"/>
</dbReference>
<evidence type="ECO:0000256" key="10">
    <source>
        <dbReference type="ARBA" id="ARBA00022741"/>
    </source>
</evidence>
<evidence type="ECO:0000256" key="4">
    <source>
        <dbReference type="ARBA" id="ARBA00004763"/>
    </source>
</evidence>
<evidence type="ECO:0000256" key="11">
    <source>
        <dbReference type="ARBA" id="ARBA00022777"/>
    </source>
</evidence>
<evidence type="ECO:0000256" key="3">
    <source>
        <dbReference type="ARBA" id="ARBA00001946"/>
    </source>
</evidence>
<dbReference type="STRING" id="1890683.A0A427Y7Q8"/>
<comment type="similarity">
    <text evidence="6">In the N-terminal section; belongs to the DHNA family.</text>
</comment>
<dbReference type="NCBIfam" id="TIGR01496">
    <property type="entry name" value="DHPS"/>
    <property type="match status" value="1"/>
</dbReference>
<dbReference type="GO" id="GO:0016301">
    <property type="term" value="F:kinase activity"/>
    <property type="evidence" value="ECO:0007669"/>
    <property type="project" value="UniProtKB-KW"/>
</dbReference>
<reference evidence="17 18" key="1">
    <citation type="submission" date="2018-11" db="EMBL/GenBank/DDBJ databases">
        <title>Genome sequence of Saitozyma podzolica DSM 27192.</title>
        <authorList>
            <person name="Aliyu H."/>
            <person name="Gorte O."/>
            <person name="Ochsenreither K."/>
        </authorList>
    </citation>
    <scope>NUCLEOTIDE SEQUENCE [LARGE SCALE GENOMIC DNA]</scope>
    <source>
        <strain evidence="17 18">DSM 27192</strain>
    </source>
</reference>
<keyword evidence="12" id="KW-0067">ATP-binding</keyword>
<name>A0A427Y7Q8_9TREE</name>
<comment type="caution">
    <text evidence="17">The sequence shown here is derived from an EMBL/GenBank/DDBJ whole genome shotgun (WGS) entry which is preliminary data.</text>
</comment>
<comment type="catalytic activity">
    <reaction evidence="2">
        <text>6-hydroxymethyl-7,8-dihydropterin + ATP = (7,8-dihydropterin-6-yl)methyl diphosphate + AMP + H(+)</text>
        <dbReference type="Rhea" id="RHEA:11412"/>
        <dbReference type="ChEBI" id="CHEBI:15378"/>
        <dbReference type="ChEBI" id="CHEBI:30616"/>
        <dbReference type="ChEBI" id="CHEBI:44841"/>
        <dbReference type="ChEBI" id="CHEBI:72950"/>
        <dbReference type="ChEBI" id="CHEBI:456215"/>
        <dbReference type="EC" id="2.7.6.3"/>
    </reaction>
</comment>
<sequence length="747" mass="80024">MAADKITVRSLSVQLPHGLGPSAFGLATAPPCPISVTLAIHLRPDVVPSCVSADTLSGLGVNYSAVTKAVYAALADPSRTWGSPAEIFRASGTIPLELDAVESVDVEVEMPRGLLHAQSAVYGAKFSRGQERGAEWTVGIKGLGVACVVGLHPHEMGERQRLEVDLAVNGWNAEEQESFPHKELADEALKYLEQSSFGTLEALAHSFAGHLLSRRPLSLLPPSTMSLGLTIRKPSALPYAVPSITPGVTASSSWSSSSAPVETSISRGQVPSDVHAHAPRTFIALGSNIGDRISHIRRAVAALQEGGCELVGCSRLYESEPMYVEDQERFINGAIEIRSSLKPLDLLRLLKRTERLIGRTKTFRNGPRVLDLDLVLYGDQVVRHGSPGDAEDEDGVGWLECPHPRVGEREFVLRPLVDIAPDYIHPILRVPLLTLLRRLPQTQPPALAPIIPFPSPSSPLRLSVPSVPRIMAIFNATPDSFSDGSVSRTETDSALSLIRDLWASCGPFPPDILDIGGMSTRPNSQPCSVEEEVSRVVPLIRAIRASGEVFADIPISVDTYRAEVARAAVEAGGSMINDVRGGTEEGMLQVMAEMDVPVVLMHSRGDSGTMGNETNTDYTALGGVVKGVKSELGRIVANAEKAGVKRWNIMVDPGLGFAKTHEGNLELLQNLPELEIKGYAMLVGASRKGFVGRVLEQSEARKRGFGDAAINAVCVASGKVDVLRVHEPREAGEVVRMMGAIRGVGRG</sequence>
<dbReference type="InterPro" id="IPR045031">
    <property type="entry name" value="DHP_synth-like"/>
</dbReference>
<keyword evidence="14" id="KW-0289">Folate biosynthesis</keyword>
<dbReference type="OrthoDB" id="615426at2759"/>
<dbReference type="InterPro" id="IPR006390">
    <property type="entry name" value="DHP_synth_dom"/>
</dbReference>
<dbReference type="InterPro" id="IPR000489">
    <property type="entry name" value="Pterin-binding_dom"/>
</dbReference>